<dbReference type="InterPro" id="IPR003730">
    <property type="entry name" value="Cu_polyphenol_OxRdtase"/>
</dbReference>
<reference evidence="11" key="1">
    <citation type="submission" date="2020-04" db="EMBL/GenBank/DDBJ databases">
        <title>Deep metagenomics examines the oral microbiome during advanced dental caries in children, revealing novel taxa and co-occurrences with host molecules.</title>
        <authorList>
            <person name="Baker J.L."/>
            <person name="Morton J.T."/>
            <person name="Dinis M."/>
            <person name="Alvarez R."/>
            <person name="Tran N.C."/>
            <person name="Knight R."/>
            <person name="Edlund A."/>
        </authorList>
    </citation>
    <scope>NUCLEOTIDE SEQUENCE</scope>
    <source>
        <strain evidence="11">JCVI_32_bin.50</strain>
    </source>
</reference>
<evidence type="ECO:0000256" key="5">
    <source>
        <dbReference type="ARBA" id="ARBA00022801"/>
    </source>
</evidence>
<evidence type="ECO:0000313" key="11">
    <source>
        <dbReference type="EMBL" id="MBF1446157.1"/>
    </source>
</evidence>
<evidence type="ECO:0000256" key="4">
    <source>
        <dbReference type="ARBA" id="ARBA00022723"/>
    </source>
</evidence>
<evidence type="ECO:0000256" key="2">
    <source>
        <dbReference type="ARBA" id="ARBA00007353"/>
    </source>
</evidence>
<dbReference type="Pfam" id="PF02578">
    <property type="entry name" value="Cu-oxidase_4"/>
    <property type="match status" value="1"/>
</dbReference>
<comment type="catalytic activity">
    <reaction evidence="7">
        <text>adenosine + H2O + H(+) = inosine + NH4(+)</text>
        <dbReference type="Rhea" id="RHEA:24408"/>
        <dbReference type="ChEBI" id="CHEBI:15377"/>
        <dbReference type="ChEBI" id="CHEBI:15378"/>
        <dbReference type="ChEBI" id="CHEBI:16335"/>
        <dbReference type="ChEBI" id="CHEBI:17596"/>
        <dbReference type="ChEBI" id="CHEBI:28938"/>
        <dbReference type="EC" id="3.5.4.4"/>
    </reaction>
    <physiologicalReaction direction="left-to-right" evidence="7">
        <dbReference type="Rhea" id="RHEA:24409"/>
    </physiologicalReaction>
</comment>
<dbReference type="AlphaFoldDB" id="A0A9D5WYP0"/>
<comment type="caution">
    <text evidence="11">The sequence shown here is derived from an EMBL/GenBank/DDBJ whole genome shotgun (WGS) entry which is preliminary data.</text>
</comment>
<keyword evidence="3" id="KW-0808">Transferase</keyword>
<proteinExistence type="inferred from homology"/>
<keyword evidence="6" id="KW-0862">Zinc</keyword>
<comment type="catalytic activity">
    <reaction evidence="8">
        <text>adenosine + phosphate = alpha-D-ribose 1-phosphate + adenine</text>
        <dbReference type="Rhea" id="RHEA:27642"/>
        <dbReference type="ChEBI" id="CHEBI:16335"/>
        <dbReference type="ChEBI" id="CHEBI:16708"/>
        <dbReference type="ChEBI" id="CHEBI:43474"/>
        <dbReference type="ChEBI" id="CHEBI:57720"/>
        <dbReference type="EC" id="2.4.2.1"/>
    </reaction>
    <physiologicalReaction direction="left-to-right" evidence="8">
        <dbReference type="Rhea" id="RHEA:27643"/>
    </physiologicalReaction>
</comment>
<dbReference type="InterPro" id="IPR038371">
    <property type="entry name" value="Cu_polyphenol_OxRdtase_sf"/>
</dbReference>
<gene>
    <name evidence="11" type="primary">pgeF</name>
    <name evidence="11" type="ORF">HXN55_02030</name>
</gene>
<evidence type="ECO:0000256" key="6">
    <source>
        <dbReference type="ARBA" id="ARBA00022833"/>
    </source>
</evidence>
<evidence type="ECO:0000256" key="3">
    <source>
        <dbReference type="ARBA" id="ARBA00022679"/>
    </source>
</evidence>
<dbReference type="GO" id="GO:0017061">
    <property type="term" value="F:S-methyl-5-thioadenosine phosphorylase activity"/>
    <property type="evidence" value="ECO:0007669"/>
    <property type="project" value="UniProtKB-EC"/>
</dbReference>
<keyword evidence="5" id="KW-0378">Hydrolase</keyword>
<dbReference type="InterPro" id="IPR011324">
    <property type="entry name" value="Cytotoxic_necrot_fac-like_cat"/>
</dbReference>
<dbReference type="EMBL" id="JABZTM010000012">
    <property type="protein sequence ID" value="MBF1446157.1"/>
    <property type="molecule type" value="Genomic_DNA"/>
</dbReference>
<comment type="similarity">
    <text evidence="2 10">Belongs to the purine nucleoside phosphorylase YfiH/LACC1 family.</text>
</comment>
<evidence type="ECO:0000256" key="10">
    <source>
        <dbReference type="RuleBase" id="RU361274"/>
    </source>
</evidence>
<evidence type="ECO:0000256" key="1">
    <source>
        <dbReference type="ARBA" id="ARBA00000553"/>
    </source>
</evidence>
<dbReference type="PANTHER" id="PTHR30616">
    <property type="entry name" value="UNCHARACTERIZED PROTEIN YFIH"/>
    <property type="match status" value="1"/>
</dbReference>
<comment type="catalytic activity">
    <reaction evidence="1">
        <text>inosine + phosphate = alpha-D-ribose 1-phosphate + hypoxanthine</text>
        <dbReference type="Rhea" id="RHEA:27646"/>
        <dbReference type="ChEBI" id="CHEBI:17368"/>
        <dbReference type="ChEBI" id="CHEBI:17596"/>
        <dbReference type="ChEBI" id="CHEBI:43474"/>
        <dbReference type="ChEBI" id="CHEBI:57720"/>
        <dbReference type="EC" id="2.4.2.1"/>
    </reaction>
    <physiologicalReaction direction="left-to-right" evidence="1">
        <dbReference type="Rhea" id="RHEA:27647"/>
    </physiologicalReaction>
</comment>
<evidence type="ECO:0000313" key="12">
    <source>
        <dbReference type="Proteomes" id="UP000787419"/>
    </source>
</evidence>
<dbReference type="Proteomes" id="UP000787419">
    <property type="component" value="Unassembled WGS sequence"/>
</dbReference>
<dbReference type="SUPFAM" id="SSF64438">
    <property type="entry name" value="CNF1/YfiH-like putative cysteine hydrolases"/>
    <property type="match status" value="1"/>
</dbReference>
<dbReference type="CDD" id="cd16833">
    <property type="entry name" value="YfiH"/>
    <property type="match status" value="1"/>
</dbReference>
<evidence type="ECO:0000256" key="7">
    <source>
        <dbReference type="ARBA" id="ARBA00047989"/>
    </source>
</evidence>
<dbReference type="NCBIfam" id="TIGR00726">
    <property type="entry name" value="peptidoglycan editing factor PgeF"/>
    <property type="match status" value="1"/>
</dbReference>
<protein>
    <recommendedName>
        <fullName evidence="10">Purine nucleoside phosphorylase</fullName>
    </recommendedName>
</protein>
<comment type="catalytic activity">
    <reaction evidence="9">
        <text>S-methyl-5'-thioadenosine + phosphate = 5-(methylsulfanyl)-alpha-D-ribose 1-phosphate + adenine</text>
        <dbReference type="Rhea" id="RHEA:11852"/>
        <dbReference type="ChEBI" id="CHEBI:16708"/>
        <dbReference type="ChEBI" id="CHEBI:17509"/>
        <dbReference type="ChEBI" id="CHEBI:43474"/>
        <dbReference type="ChEBI" id="CHEBI:58533"/>
        <dbReference type="EC" id="2.4.2.28"/>
    </reaction>
    <physiologicalReaction direction="left-to-right" evidence="9">
        <dbReference type="Rhea" id="RHEA:11853"/>
    </physiologicalReaction>
</comment>
<organism evidence="11 12">
    <name type="scientific">Prevotella nigrescens</name>
    <dbReference type="NCBI Taxonomy" id="28133"/>
    <lineage>
        <taxon>Bacteria</taxon>
        <taxon>Pseudomonadati</taxon>
        <taxon>Bacteroidota</taxon>
        <taxon>Bacteroidia</taxon>
        <taxon>Bacteroidales</taxon>
        <taxon>Prevotellaceae</taxon>
        <taxon>Prevotella</taxon>
    </lineage>
</organism>
<keyword evidence="4" id="KW-0479">Metal-binding</keyword>
<accession>A0A9D5WYP0</accession>
<sequence>MNKPELHYYELASNVVAFSSTRYGGVSKGNYAAFNINKYCGDVPEDIEQNRRNLANSLGIDIDKLIVPHQIHGDCSQIIAHEYFNLPANIREQIIEGVDAVMTNEPDVCIGVSTADCIPVLLYDTKHHAAAAIHAGWRGTAKHIVQKTIREMGIVYQTKPQELRAVIGPGISLQNFEVGDEVYEQFANAQFDMERIAKRFRVLQTKEGELPLKWHLDLKLSNRIDMETLGILPQNIIDERICTYDNTSDYFSARKLGINSGRIYNGIILR</sequence>
<evidence type="ECO:0000256" key="8">
    <source>
        <dbReference type="ARBA" id="ARBA00048968"/>
    </source>
</evidence>
<name>A0A9D5WYP0_9BACT</name>
<dbReference type="GO" id="GO:0016787">
    <property type="term" value="F:hydrolase activity"/>
    <property type="evidence" value="ECO:0007669"/>
    <property type="project" value="UniProtKB-KW"/>
</dbReference>
<evidence type="ECO:0000256" key="9">
    <source>
        <dbReference type="ARBA" id="ARBA00049893"/>
    </source>
</evidence>
<dbReference type="PANTHER" id="PTHR30616:SF2">
    <property type="entry name" value="PURINE NUCLEOSIDE PHOSPHORYLASE LACC1"/>
    <property type="match status" value="1"/>
</dbReference>
<dbReference type="RefSeq" id="WP_278489130.1">
    <property type="nucleotide sequence ID" value="NZ_CAJZDG010000001.1"/>
</dbReference>
<dbReference type="Gene3D" id="3.60.140.10">
    <property type="entry name" value="CNF1/YfiH-like putative cysteine hydrolases"/>
    <property type="match status" value="1"/>
</dbReference>
<dbReference type="GO" id="GO:0005507">
    <property type="term" value="F:copper ion binding"/>
    <property type="evidence" value="ECO:0007669"/>
    <property type="project" value="TreeGrafter"/>
</dbReference>